<dbReference type="EMBL" id="BQXS01006980">
    <property type="protein sequence ID" value="GKT24270.1"/>
    <property type="molecule type" value="Genomic_DNA"/>
</dbReference>
<feature type="compositionally biased region" description="Polar residues" evidence="1">
    <location>
        <begin position="18"/>
        <end position="28"/>
    </location>
</feature>
<accession>A0ABQ5K0B6</accession>
<reference evidence="2" key="1">
    <citation type="submission" date="2022-03" db="EMBL/GenBank/DDBJ databases">
        <title>Draft genome sequence of Aduncisulcus paluster, a free-living microaerophilic Fornicata.</title>
        <authorList>
            <person name="Yuyama I."/>
            <person name="Kume K."/>
            <person name="Tamura T."/>
            <person name="Inagaki Y."/>
            <person name="Hashimoto T."/>
        </authorList>
    </citation>
    <scope>NUCLEOTIDE SEQUENCE</scope>
    <source>
        <strain evidence="2">NY0171</strain>
    </source>
</reference>
<gene>
    <name evidence="2" type="ORF">ADUPG1_004582</name>
</gene>
<proteinExistence type="predicted"/>
<protein>
    <submittedName>
        <fullName evidence="2">Uncharacterized protein</fullName>
    </submittedName>
</protein>
<feature type="region of interest" description="Disordered" evidence="1">
    <location>
        <begin position="54"/>
        <end position="93"/>
    </location>
</feature>
<name>A0ABQ5K0B6_9EUKA</name>
<feature type="compositionally biased region" description="Basic and acidic residues" evidence="1">
    <location>
        <begin position="55"/>
        <end position="93"/>
    </location>
</feature>
<organism evidence="2 3">
    <name type="scientific">Aduncisulcus paluster</name>
    <dbReference type="NCBI Taxonomy" id="2918883"/>
    <lineage>
        <taxon>Eukaryota</taxon>
        <taxon>Metamonada</taxon>
        <taxon>Carpediemonas-like organisms</taxon>
        <taxon>Aduncisulcus</taxon>
    </lineage>
</organism>
<evidence type="ECO:0000313" key="3">
    <source>
        <dbReference type="Proteomes" id="UP001057375"/>
    </source>
</evidence>
<sequence>MTIGTSVGVAKLEDTEHSGSSLCGNQQEDLTEEGEHDTGIKHLEHIVKLTHNVWHTKETGENDNSGEDHVEHGHHPGSEDIGPDTHESSVEEF</sequence>
<feature type="region of interest" description="Disordered" evidence="1">
    <location>
        <begin position="1"/>
        <end position="38"/>
    </location>
</feature>
<comment type="caution">
    <text evidence="2">The sequence shown here is derived from an EMBL/GenBank/DDBJ whole genome shotgun (WGS) entry which is preliminary data.</text>
</comment>
<evidence type="ECO:0000256" key="1">
    <source>
        <dbReference type="SAM" id="MobiDB-lite"/>
    </source>
</evidence>
<keyword evidence="3" id="KW-1185">Reference proteome</keyword>
<evidence type="ECO:0000313" key="2">
    <source>
        <dbReference type="EMBL" id="GKT24270.1"/>
    </source>
</evidence>
<feature type="non-terminal residue" evidence="2">
    <location>
        <position position="93"/>
    </location>
</feature>
<dbReference type="Proteomes" id="UP001057375">
    <property type="component" value="Unassembled WGS sequence"/>
</dbReference>